<evidence type="ECO:0000313" key="3">
    <source>
        <dbReference type="Proteomes" id="UP000008316"/>
    </source>
</evidence>
<dbReference type="STRING" id="999541.bgla_2g09480"/>
<dbReference type="AlphaFoldDB" id="F2LJV9"/>
<reference evidence="2 3" key="1">
    <citation type="journal article" date="2011" name="J. Bacteriol.">
        <title>Complete genome sequence of Burkholderia gladioli BSR3.</title>
        <authorList>
            <person name="Seo Y.S."/>
            <person name="Lim J."/>
            <person name="Choi B.S."/>
            <person name="Kim H."/>
            <person name="Goo E."/>
            <person name="Lee B."/>
            <person name="Lim J.S."/>
            <person name="Choi I.Y."/>
            <person name="Moon J.S."/>
            <person name="Kim J."/>
            <person name="Hwang I."/>
        </authorList>
    </citation>
    <scope>NUCLEOTIDE SEQUENCE [LARGE SCALE GENOMIC DNA]</scope>
    <source>
        <strain evidence="2 3">BSR3</strain>
    </source>
</reference>
<dbReference type="HOGENOM" id="CLU_139013_0_0_4"/>
<sequence length="160" mass="17262">MILKRFWRLGLTFGAAVFTLTACAGSNAMLDYVGSGGGALSMVLANHVDRWAVKVYVDKYWAGIVGPEDGGAAAACCFPGVQDWSKPVTVTWVWDAIKDPVTKAITVPEERHSVQTGFPSGGPHQDPDWHKSDAYLCVILRGRDSAALEFSPTRSGCMNK</sequence>
<dbReference type="PROSITE" id="PS51257">
    <property type="entry name" value="PROKAR_LIPOPROTEIN"/>
    <property type="match status" value="1"/>
</dbReference>
<organism evidence="2 3">
    <name type="scientific">Burkholderia gladioli (strain BSR3)</name>
    <dbReference type="NCBI Taxonomy" id="999541"/>
    <lineage>
        <taxon>Bacteria</taxon>
        <taxon>Pseudomonadati</taxon>
        <taxon>Pseudomonadota</taxon>
        <taxon>Betaproteobacteria</taxon>
        <taxon>Burkholderiales</taxon>
        <taxon>Burkholderiaceae</taxon>
        <taxon>Burkholderia</taxon>
    </lineage>
</organism>
<gene>
    <name evidence="2" type="ordered locus">bgla_2g09480</name>
</gene>
<accession>F2LJV9</accession>
<proteinExistence type="predicted"/>
<protein>
    <recommendedName>
        <fullName evidence="4">DUF3304 domain-containing protein</fullName>
    </recommendedName>
</protein>
<feature type="chain" id="PRO_5003281120" description="DUF3304 domain-containing protein" evidence="1">
    <location>
        <begin position="25"/>
        <end position="160"/>
    </location>
</feature>
<dbReference type="EMBL" id="CP002600">
    <property type="protein sequence ID" value="AEA63407.1"/>
    <property type="molecule type" value="Genomic_DNA"/>
</dbReference>
<keyword evidence="1" id="KW-0732">Signal</keyword>
<dbReference type="RefSeq" id="WP_013689734.1">
    <property type="nucleotide sequence ID" value="NC_015376.1"/>
</dbReference>
<name>F2LJV9_BURGS</name>
<dbReference type="eggNOG" id="ENOG5032B7J">
    <property type="taxonomic scope" value="Bacteria"/>
</dbReference>
<dbReference type="Proteomes" id="UP000008316">
    <property type="component" value="Chromosome 2"/>
</dbReference>
<evidence type="ECO:0008006" key="4">
    <source>
        <dbReference type="Google" id="ProtNLM"/>
    </source>
</evidence>
<feature type="signal peptide" evidence="1">
    <location>
        <begin position="1"/>
        <end position="24"/>
    </location>
</feature>
<dbReference type="KEGG" id="bgd:bgla_2g09480"/>
<evidence type="ECO:0000313" key="2">
    <source>
        <dbReference type="EMBL" id="AEA63407.1"/>
    </source>
</evidence>
<evidence type="ECO:0000256" key="1">
    <source>
        <dbReference type="SAM" id="SignalP"/>
    </source>
</evidence>
<keyword evidence="3" id="KW-1185">Reference proteome</keyword>